<dbReference type="AlphaFoldDB" id="A0A932FVJ3"/>
<dbReference type="FunFam" id="3.40.50.970:FF:000012">
    <property type="entry name" value="Pyruvate:ferredoxin (Flavodoxin) oxidoreductase"/>
    <property type="match status" value="1"/>
</dbReference>
<protein>
    <recommendedName>
        <fullName evidence="6">Pyruvate ferredoxin oxidoreductase</fullName>
    </recommendedName>
</protein>
<organism evidence="4 5">
    <name type="scientific">Tectimicrobiota bacterium</name>
    <dbReference type="NCBI Taxonomy" id="2528274"/>
    <lineage>
        <taxon>Bacteria</taxon>
        <taxon>Pseudomonadati</taxon>
        <taxon>Nitrospinota/Tectimicrobiota group</taxon>
        <taxon>Candidatus Tectimicrobiota</taxon>
    </lineage>
</organism>
<dbReference type="InterPro" id="IPR002880">
    <property type="entry name" value="Pyrv_Fd/Flavodoxin_OxRdtase_N"/>
</dbReference>
<evidence type="ECO:0000313" key="5">
    <source>
        <dbReference type="Proteomes" id="UP000769766"/>
    </source>
</evidence>
<dbReference type="SUPFAM" id="SSF52922">
    <property type="entry name" value="TK C-terminal domain-like"/>
    <property type="match status" value="1"/>
</dbReference>
<dbReference type="Pfam" id="PF17147">
    <property type="entry name" value="PFOR_II"/>
    <property type="match status" value="1"/>
</dbReference>
<feature type="non-terminal residue" evidence="4">
    <location>
        <position position="382"/>
    </location>
</feature>
<feature type="domain" description="Pyruvate:ferredoxin oxidoreductase core" evidence="3">
    <location>
        <begin position="256"/>
        <end position="358"/>
    </location>
</feature>
<evidence type="ECO:0000313" key="4">
    <source>
        <dbReference type="EMBL" id="MBI2875428.1"/>
    </source>
</evidence>
<dbReference type="CDD" id="cd07034">
    <property type="entry name" value="TPP_PYR_PFOR_IOR-alpha_like"/>
    <property type="match status" value="1"/>
</dbReference>
<dbReference type="InterPro" id="IPR009014">
    <property type="entry name" value="Transketo_C/PFOR_II"/>
</dbReference>
<dbReference type="PANTHER" id="PTHR32154:SF0">
    <property type="entry name" value="PYRUVATE-FLAVODOXIN OXIDOREDUCTASE-RELATED"/>
    <property type="match status" value="1"/>
</dbReference>
<keyword evidence="1" id="KW-0560">Oxidoreductase</keyword>
<dbReference type="SUPFAM" id="SSF52518">
    <property type="entry name" value="Thiamin diphosphate-binding fold (THDP-binding)"/>
    <property type="match status" value="1"/>
</dbReference>
<name>A0A932FVJ3_UNCTE</name>
<evidence type="ECO:0000259" key="2">
    <source>
        <dbReference type="Pfam" id="PF01855"/>
    </source>
</evidence>
<dbReference type="PANTHER" id="PTHR32154">
    <property type="entry name" value="PYRUVATE-FLAVODOXIN OXIDOREDUCTASE-RELATED"/>
    <property type="match status" value="1"/>
</dbReference>
<evidence type="ECO:0008006" key="6">
    <source>
        <dbReference type="Google" id="ProtNLM"/>
    </source>
</evidence>
<feature type="domain" description="Pyruvate flavodoxin/ferredoxin oxidoreductase pyrimidine binding" evidence="2">
    <location>
        <begin position="16"/>
        <end position="231"/>
    </location>
</feature>
<dbReference type="Proteomes" id="UP000769766">
    <property type="component" value="Unassembled WGS sequence"/>
</dbReference>
<evidence type="ECO:0000259" key="3">
    <source>
        <dbReference type="Pfam" id="PF17147"/>
    </source>
</evidence>
<dbReference type="InterPro" id="IPR029061">
    <property type="entry name" value="THDP-binding"/>
</dbReference>
<dbReference type="EMBL" id="JACPRF010000029">
    <property type="protein sequence ID" value="MBI2875428.1"/>
    <property type="molecule type" value="Genomic_DNA"/>
</dbReference>
<proteinExistence type="predicted"/>
<dbReference type="GO" id="GO:0016491">
    <property type="term" value="F:oxidoreductase activity"/>
    <property type="evidence" value="ECO:0007669"/>
    <property type="project" value="UniProtKB-KW"/>
</dbReference>
<dbReference type="InterPro" id="IPR033412">
    <property type="entry name" value="PFOR_II"/>
</dbReference>
<evidence type="ECO:0000256" key="1">
    <source>
        <dbReference type="ARBA" id="ARBA00023002"/>
    </source>
</evidence>
<dbReference type="Gene3D" id="3.40.50.920">
    <property type="match status" value="1"/>
</dbReference>
<reference evidence="4" key="1">
    <citation type="submission" date="2020-07" db="EMBL/GenBank/DDBJ databases">
        <title>Huge and variable diversity of episymbiotic CPR bacteria and DPANN archaea in groundwater ecosystems.</title>
        <authorList>
            <person name="He C.Y."/>
            <person name="Keren R."/>
            <person name="Whittaker M."/>
            <person name="Farag I.F."/>
            <person name="Doudna J."/>
            <person name="Cate J.H.D."/>
            <person name="Banfield J.F."/>
        </authorList>
    </citation>
    <scope>NUCLEOTIDE SEQUENCE</scope>
    <source>
        <strain evidence="4">NC_groundwater_672_Ag_B-0.1um_62_36</strain>
    </source>
</reference>
<accession>A0A932FVJ3</accession>
<dbReference type="Gene3D" id="3.40.50.970">
    <property type="match status" value="1"/>
</dbReference>
<gene>
    <name evidence="4" type="ORF">HYY20_00945</name>
</gene>
<dbReference type="InterPro" id="IPR050722">
    <property type="entry name" value="Pyruvate:ferred/Flavod_OxRd"/>
</dbReference>
<dbReference type="Pfam" id="PF01855">
    <property type="entry name" value="POR_N"/>
    <property type="match status" value="1"/>
</dbReference>
<sequence length="382" mass="42124">MELITGNEAVAHGVRLSRAEVIATYPITPQTTIIEELAKFVAKGALDSRFINVESEHSAASVCQGSALAGARTFTATCSLGLAYMYEPLTFFHEYRLPVVMAITNRPLPFGGLAADYSDSMSIRDFGFIQFFVESNQEAMDTIIQAYRIAEDPRVLLPVMVNVNGCFLSFSSELVSIPDQEAVDRFLPAYRPPEIILDPDHPTAEWYLVELSIHRENSIEETMRNARQVIEETGSAFAKVFGRKWGLVEEYRCEDAQVVMVTLGSATSTAREVVNEFRAQGEALGLLKLRTFRPFPEEEILRIAGKAEVIVVVDRNVSHGSGGGCGIVYNEVRSTLDELEKRPKVMSVFAGTGGLDISEDMLRDMARQALQTLPSRSPGRGG</sequence>
<dbReference type="GO" id="GO:0006979">
    <property type="term" value="P:response to oxidative stress"/>
    <property type="evidence" value="ECO:0007669"/>
    <property type="project" value="TreeGrafter"/>
</dbReference>
<comment type="caution">
    <text evidence="4">The sequence shown here is derived from an EMBL/GenBank/DDBJ whole genome shotgun (WGS) entry which is preliminary data.</text>
</comment>